<evidence type="ECO:0000256" key="2">
    <source>
        <dbReference type="ARBA" id="ARBA00022475"/>
    </source>
</evidence>
<comment type="function">
    <text evidence="11">Fluoride-specific ion channel. Important for reducing fluoride concentration in the cell, thus reducing its toxicity.</text>
</comment>
<evidence type="ECO:0000256" key="10">
    <source>
        <dbReference type="ARBA" id="ARBA00035585"/>
    </source>
</evidence>
<dbReference type="GO" id="GO:0046872">
    <property type="term" value="F:metal ion binding"/>
    <property type="evidence" value="ECO:0007669"/>
    <property type="project" value="UniProtKB-KW"/>
</dbReference>
<evidence type="ECO:0000256" key="7">
    <source>
        <dbReference type="ARBA" id="ARBA00023136"/>
    </source>
</evidence>
<dbReference type="GO" id="GO:0140114">
    <property type="term" value="P:cellular detoxification of fluoride"/>
    <property type="evidence" value="ECO:0007669"/>
    <property type="project" value="UniProtKB-UniRule"/>
</dbReference>
<reference evidence="12 13" key="1">
    <citation type="submission" date="2015-06" db="EMBL/GenBank/DDBJ databases">
        <title>Prevotella sp. 109, sp. nov., a novel member of the family Prevotellaceae isolated from human faeces.</title>
        <authorList>
            <person name="Shkoporov A.N."/>
            <person name="Chaplin A.V."/>
            <person name="Kafarskaia L.I."/>
            <person name="Efimov B.A."/>
        </authorList>
    </citation>
    <scope>NUCLEOTIDE SEQUENCE [LARGE SCALE GENOMIC DNA]</scope>
    <source>
        <strain evidence="12 13">109</strain>
    </source>
</reference>
<evidence type="ECO:0000256" key="5">
    <source>
        <dbReference type="ARBA" id="ARBA00022989"/>
    </source>
</evidence>
<dbReference type="InterPro" id="IPR003691">
    <property type="entry name" value="FluC"/>
</dbReference>
<keyword evidence="2 11" id="KW-1003">Cell membrane</keyword>
<keyword evidence="5 11" id="KW-1133">Transmembrane helix</keyword>
<keyword evidence="4 11" id="KW-0812">Transmembrane</keyword>
<dbReference type="NCBIfam" id="TIGR00494">
    <property type="entry name" value="crcB"/>
    <property type="match status" value="1"/>
</dbReference>
<feature type="binding site" evidence="11">
    <location>
        <position position="79"/>
    </location>
    <ligand>
        <name>Na(+)</name>
        <dbReference type="ChEBI" id="CHEBI:29101"/>
        <note>structural</note>
    </ligand>
</feature>
<dbReference type="OrthoDB" id="9815830at2"/>
<dbReference type="PANTHER" id="PTHR28259:SF1">
    <property type="entry name" value="FLUORIDE EXPORT PROTEIN 1-RELATED"/>
    <property type="match status" value="1"/>
</dbReference>
<feature type="transmembrane region" description="Helical" evidence="11">
    <location>
        <begin position="34"/>
        <end position="56"/>
    </location>
</feature>
<comment type="activity regulation">
    <text evidence="11">Na(+) is not transported, but it plays an essential structural role and its presence is essential for fluoride channel function.</text>
</comment>
<keyword evidence="13" id="KW-1185">Reference proteome</keyword>
<accession>A0A8E1QYK9</accession>
<keyword evidence="6 11" id="KW-0406">Ion transport</keyword>
<dbReference type="EMBL" id="LFQU01000004">
    <property type="protein sequence ID" value="KOO69175.1"/>
    <property type="molecule type" value="Genomic_DNA"/>
</dbReference>
<organism evidence="12 13">
    <name type="scientific">Xylanibacter rarus</name>
    <dbReference type="NCBI Taxonomy" id="1676614"/>
    <lineage>
        <taxon>Bacteria</taxon>
        <taxon>Pseudomonadati</taxon>
        <taxon>Bacteroidota</taxon>
        <taxon>Bacteroidia</taxon>
        <taxon>Bacteroidales</taxon>
        <taxon>Prevotellaceae</taxon>
        <taxon>Xylanibacter</taxon>
    </lineage>
</organism>
<gene>
    <name evidence="11" type="primary">fluC</name>
    <name evidence="11" type="synonym">crcB</name>
    <name evidence="12" type="ORF">ACU52_03495</name>
</gene>
<evidence type="ECO:0000256" key="9">
    <source>
        <dbReference type="ARBA" id="ARBA00035120"/>
    </source>
</evidence>
<keyword evidence="11" id="KW-0813">Transport</keyword>
<protein>
    <recommendedName>
        <fullName evidence="11">Fluoride-specific ion channel FluC</fullName>
    </recommendedName>
</protein>
<dbReference type="GO" id="GO:0062054">
    <property type="term" value="F:fluoride channel activity"/>
    <property type="evidence" value="ECO:0007669"/>
    <property type="project" value="UniProtKB-UniRule"/>
</dbReference>
<comment type="similarity">
    <text evidence="9 11">Belongs to the fluoride channel Fluc/FEX (TC 1.A.43) family.</text>
</comment>
<keyword evidence="7 11" id="KW-0472">Membrane</keyword>
<evidence type="ECO:0000256" key="6">
    <source>
        <dbReference type="ARBA" id="ARBA00023065"/>
    </source>
</evidence>
<evidence type="ECO:0000313" key="13">
    <source>
        <dbReference type="Proteomes" id="UP000036951"/>
    </source>
</evidence>
<keyword evidence="11" id="KW-0479">Metal-binding</keyword>
<feature type="binding site" evidence="11">
    <location>
        <position position="76"/>
    </location>
    <ligand>
        <name>Na(+)</name>
        <dbReference type="ChEBI" id="CHEBI:29101"/>
        <note>structural</note>
    </ligand>
</feature>
<proteinExistence type="inferred from homology"/>
<keyword evidence="11" id="KW-0915">Sodium</keyword>
<dbReference type="GO" id="GO:0005886">
    <property type="term" value="C:plasma membrane"/>
    <property type="evidence" value="ECO:0007669"/>
    <property type="project" value="UniProtKB-SubCell"/>
</dbReference>
<evidence type="ECO:0000256" key="1">
    <source>
        <dbReference type="ARBA" id="ARBA00004651"/>
    </source>
</evidence>
<sequence>MLKNILLVALGGACGSVARYLLSKLVQDNALSNFPFGTMTVNILGCLLIGMVYGLAENNISISPALKLLLTVGFCGGFTTFSTFMNESLSLLRADSAAMMALYVGGSVALGLLAVFAGLQIIKLI</sequence>
<dbReference type="RefSeq" id="WP_021855995.1">
    <property type="nucleotide sequence ID" value="NZ_DAWBWQ010000198.1"/>
</dbReference>
<evidence type="ECO:0000256" key="8">
    <source>
        <dbReference type="ARBA" id="ARBA00023303"/>
    </source>
</evidence>
<comment type="caution">
    <text evidence="12">The sequence shown here is derived from an EMBL/GenBank/DDBJ whole genome shotgun (WGS) entry which is preliminary data.</text>
</comment>
<dbReference type="HAMAP" id="MF_00454">
    <property type="entry name" value="FluC"/>
    <property type="match status" value="1"/>
</dbReference>
<keyword evidence="3" id="KW-0997">Cell inner membrane</keyword>
<evidence type="ECO:0000256" key="4">
    <source>
        <dbReference type="ARBA" id="ARBA00022692"/>
    </source>
</evidence>
<keyword evidence="8 11" id="KW-0407">Ion channel</keyword>
<evidence type="ECO:0000313" key="12">
    <source>
        <dbReference type="EMBL" id="KOO69175.1"/>
    </source>
</evidence>
<name>A0A8E1QYK9_9BACT</name>
<dbReference type="Proteomes" id="UP000036951">
    <property type="component" value="Unassembled WGS sequence"/>
</dbReference>
<dbReference type="Pfam" id="PF02537">
    <property type="entry name" value="CRCB"/>
    <property type="match status" value="1"/>
</dbReference>
<evidence type="ECO:0000256" key="3">
    <source>
        <dbReference type="ARBA" id="ARBA00022519"/>
    </source>
</evidence>
<evidence type="ECO:0000256" key="11">
    <source>
        <dbReference type="HAMAP-Rule" id="MF_00454"/>
    </source>
</evidence>
<comment type="subcellular location">
    <subcellularLocation>
        <location evidence="1 11">Cell membrane</location>
        <topology evidence="1 11">Multi-pass membrane protein</topology>
    </subcellularLocation>
</comment>
<feature type="transmembrane region" description="Helical" evidence="11">
    <location>
        <begin position="68"/>
        <end position="85"/>
    </location>
</feature>
<dbReference type="AlphaFoldDB" id="A0A8E1QYK9"/>
<feature type="transmembrane region" description="Helical" evidence="11">
    <location>
        <begin position="97"/>
        <end position="119"/>
    </location>
</feature>
<comment type="catalytic activity">
    <reaction evidence="10">
        <text>fluoride(in) = fluoride(out)</text>
        <dbReference type="Rhea" id="RHEA:76159"/>
        <dbReference type="ChEBI" id="CHEBI:17051"/>
    </reaction>
    <physiologicalReaction direction="left-to-right" evidence="10">
        <dbReference type="Rhea" id="RHEA:76160"/>
    </physiologicalReaction>
</comment>
<dbReference type="PANTHER" id="PTHR28259">
    <property type="entry name" value="FLUORIDE EXPORT PROTEIN 1-RELATED"/>
    <property type="match status" value="1"/>
</dbReference>